<comment type="caution">
    <text evidence="3">The sequence shown here is derived from an EMBL/GenBank/DDBJ whole genome shotgun (WGS) entry which is preliminary data.</text>
</comment>
<dbReference type="Gene3D" id="2.60.40.10">
    <property type="entry name" value="Immunoglobulins"/>
    <property type="match status" value="2"/>
</dbReference>
<name>A0A7X2H333_9BACL</name>
<reference evidence="3 4" key="1">
    <citation type="submission" date="2019-11" db="EMBL/GenBank/DDBJ databases">
        <title>Paenibacillus monticola sp. nov., a novel PGPR strain isolated from mountain sample in China.</title>
        <authorList>
            <person name="Zhao Q."/>
            <person name="Li H.-P."/>
            <person name="Zhang J.-L."/>
        </authorList>
    </citation>
    <scope>NUCLEOTIDE SEQUENCE [LARGE SCALE GENOMIC DNA]</scope>
    <source>
        <strain evidence="3 4">LC-T2</strain>
    </source>
</reference>
<gene>
    <name evidence="3" type="ORF">GJB61_02220</name>
</gene>
<dbReference type="SMART" id="SM00089">
    <property type="entry name" value="PKD"/>
    <property type="match status" value="2"/>
</dbReference>
<dbReference type="InterPro" id="IPR022409">
    <property type="entry name" value="PKD/Chitinase_dom"/>
</dbReference>
<feature type="domain" description="PKD/Chitinase" evidence="2">
    <location>
        <begin position="440"/>
        <end position="523"/>
    </location>
</feature>
<feature type="signal peptide" evidence="1">
    <location>
        <begin position="1"/>
        <end position="21"/>
    </location>
</feature>
<dbReference type="RefSeq" id="WP_154116680.1">
    <property type="nucleotide sequence ID" value="NZ_WJXB01000001.1"/>
</dbReference>
<evidence type="ECO:0000313" key="3">
    <source>
        <dbReference type="EMBL" id="MRN51813.1"/>
    </source>
</evidence>
<dbReference type="EMBL" id="WJXB01000001">
    <property type="protein sequence ID" value="MRN51813.1"/>
    <property type="molecule type" value="Genomic_DNA"/>
</dbReference>
<dbReference type="InterPro" id="IPR013783">
    <property type="entry name" value="Ig-like_fold"/>
</dbReference>
<evidence type="ECO:0000313" key="4">
    <source>
        <dbReference type="Proteomes" id="UP000463051"/>
    </source>
</evidence>
<feature type="chain" id="PRO_5038349699" description="PKD/Chitinase domain-containing protein" evidence="1">
    <location>
        <begin position="22"/>
        <end position="760"/>
    </location>
</feature>
<organism evidence="3 4">
    <name type="scientific">Paenibacillus monticola</name>
    <dbReference type="NCBI Taxonomy" id="2666075"/>
    <lineage>
        <taxon>Bacteria</taxon>
        <taxon>Bacillati</taxon>
        <taxon>Bacillota</taxon>
        <taxon>Bacilli</taxon>
        <taxon>Bacillales</taxon>
        <taxon>Paenibacillaceae</taxon>
        <taxon>Paenibacillus</taxon>
    </lineage>
</organism>
<feature type="domain" description="PKD/Chitinase" evidence="2">
    <location>
        <begin position="526"/>
        <end position="622"/>
    </location>
</feature>
<dbReference type="AlphaFoldDB" id="A0A7X2H333"/>
<proteinExistence type="predicted"/>
<protein>
    <recommendedName>
        <fullName evidence="2">PKD/Chitinase domain-containing protein</fullName>
    </recommendedName>
</protein>
<evidence type="ECO:0000256" key="1">
    <source>
        <dbReference type="SAM" id="SignalP"/>
    </source>
</evidence>
<sequence length="760" mass="83888">MKRVLNFLIILILLTTTLVQAKVVDAAETKSAIVAIPANTGLIGDDYAAKSFLLDLPGGVSTASINVSTLKYTGNNALNGGITIENGKIKLKLNGVANTKTLNNLVGYRGSYESYYYTNPSNSIWRYSDGRRWQINEYDEAKDALKTKDLPAEDSDTPSARPPRVVVSAAPAKDMEYLKWYDKAQTNIIDSKYILSATITPVFYGLLSSSYIKEPPKFKNGKVIVNYAIPFFVDADGKTVEQQYTNQNADASHPLVGHAQGRKYEVDTYYYYTADAKVPSYSYSGSISFNYTPISTPTLDGNVSVVNPSPNPTQNKGKDIPVSLKIKGDLLAYTSSSNIEEWIFYAKETGSNDVKQKKDYNKVLNSTQTFDNFVIPLAKFKNGDFEQEYTLIVTVRFSKPIVTDNGTVTSLSKTMKATVGVGNTPIDPPPTNNNKPPVAVLDVPDEVMAGEDFLVYGKNSYDTDGKIVNYDYVAPGTIDKVTGEFGFTWYPLSALGRHTVRLTVTDNGDLTGYTSAKVNVVQPEPVAVIKVRGTKKQNRKVTLVSTSRSPEHYPIDETKTQWTITPVSGGTAADIKYSGTLTGMDSKDVLFKKPGTYEATITVTNTAGFSDTASMTFDIVPDEAPVVYISVPNKVFRDPANGSQAAVGLSDMSFSPDFDFIDHRTWEYRRDSDNDGSFDDESWTIFNNGNETNFNLNLSQVGRYEVKMTATEKFDQPTIDEFVNAADRRSTDSYSSKPAQPLTERLVEVYNRAPVVDWSW</sequence>
<keyword evidence="1" id="KW-0732">Signal</keyword>
<evidence type="ECO:0000259" key="2">
    <source>
        <dbReference type="SMART" id="SM00089"/>
    </source>
</evidence>
<accession>A0A7X2H333</accession>
<keyword evidence="4" id="KW-1185">Reference proteome</keyword>
<dbReference type="Proteomes" id="UP000463051">
    <property type="component" value="Unassembled WGS sequence"/>
</dbReference>